<evidence type="ECO:0000313" key="2">
    <source>
        <dbReference type="EMBL" id="KAF6034629.1"/>
    </source>
</evidence>
<reference evidence="2" key="1">
    <citation type="submission" date="2020-06" db="EMBL/GenBank/DDBJ databases">
        <title>Draft genome of Bugula neritina, a colonial animal packing powerful symbionts and potential medicines.</title>
        <authorList>
            <person name="Rayko M."/>
        </authorList>
    </citation>
    <scope>NUCLEOTIDE SEQUENCE [LARGE SCALE GENOMIC DNA]</scope>
    <source>
        <strain evidence="2">Kwan_BN1</strain>
    </source>
</reference>
<feature type="region of interest" description="Disordered" evidence="1">
    <location>
        <begin position="1"/>
        <end position="21"/>
    </location>
</feature>
<dbReference type="AlphaFoldDB" id="A0A7J7K7M6"/>
<gene>
    <name evidence="2" type="ORF">EB796_007069</name>
</gene>
<keyword evidence="3" id="KW-1185">Reference proteome</keyword>
<protein>
    <submittedName>
        <fullName evidence="2">Uncharacterized protein</fullName>
    </submittedName>
</protein>
<feature type="region of interest" description="Disordered" evidence="1">
    <location>
        <begin position="35"/>
        <end position="74"/>
    </location>
</feature>
<organism evidence="2 3">
    <name type="scientific">Bugula neritina</name>
    <name type="common">Brown bryozoan</name>
    <name type="synonym">Sertularia neritina</name>
    <dbReference type="NCBI Taxonomy" id="10212"/>
    <lineage>
        <taxon>Eukaryota</taxon>
        <taxon>Metazoa</taxon>
        <taxon>Spiralia</taxon>
        <taxon>Lophotrochozoa</taxon>
        <taxon>Bryozoa</taxon>
        <taxon>Gymnolaemata</taxon>
        <taxon>Cheilostomatida</taxon>
        <taxon>Flustrina</taxon>
        <taxon>Buguloidea</taxon>
        <taxon>Bugulidae</taxon>
        <taxon>Bugula</taxon>
    </lineage>
</organism>
<dbReference type="EMBL" id="VXIV02001031">
    <property type="protein sequence ID" value="KAF6034629.1"/>
    <property type="molecule type" value="Genomic_DNA"/>
</dbReference>
<dbReference type="Proteomes" id="UP000593567">
    <property type="component" value="Unassembled WGS sequence"/>
</dbReference>
<comment type="caution">
    <text evidence="2">The sequence shown here is derived from an EMBL/GenBank/DDBJ whole genome shotgun (WGS) entry which is preliminary data.</text>
</comment>
<evidence type="ECO:0000256" key="1">
    <source>
        <dbReference type="SAM" id="MobiDB-lite"/>
    </source>
</evidence>
<name>A0A7J7K7M6_BUGNE</name>
<proteinExistence type="predicted"/>
<evidence type="ECO:0000313" key="3">
    <source>
        <dbReference type="Proteomes" id="UP000593567"/>
    </source>
</evidence>
<sequence>MAKSNDLEDQEKSNNWAKSKSSLSKIRDECLEAEAGLSTSEGNSAEAHSKPYKRKRNDSYPPTMRSLQPEGFPHPLDIAGVFRVGW</sequence>
<accession>A0A7J7K7M6</accession>